<dbReference type="InterPro" id="IPR000792">
    <property type="entry name" value="Tscrpt_reg_LuxR_C"/>
</dbReference>
<evidence type="ECO:0000256" key="3">
    <source>
        <dbReference type="PROSITE-ProRule" id="PRU00169"/>
    </source>
</evidence>
<dbReference type="InParanoid" id="A0A317ZDF2"/>
<dbReference type="InterPro" id="IPR001789">
    <property type="entry name" value="Sig_transdc_resp-reg_receiver"/>
</dbReference>
<dbReference type="SMART" id="SM00448">
    <property type="entry name" value="REC"/>
    <property type="match status" value="1"/>
</dbReference>
<dbReference type="PROSITE" id="PS50043">
    <property type="entry name" value="HTH_LUXR_2"/>
    <property type="match status" value="1"/>
</dbReference>
<evidence type="ECO:0008006" key="8">
    <source>
        <dbReference type="Google" id="ProtNLM"/>
    </source>
</evidence>
<dbReference type="InterPro" id="IPR039420">
    <property type="entry name" value="WalR-like"/>
</dbReference>
<reference evidence="6 7" key="1">
    <citation type="submission" date="2018-05" db="EMBL/GenBank/DDBJ databases">
        <title>Coraliomargarita sinensis sp. nov., isolated from a marine solar saltern.</title>
        <authorList>
            <person name="Zhou L.Y."/>
        </authorList>
    </citation>
    <scope>NUCLEOTIDE SEQUENCE [LARGE SCALE GENOMIC DNA]</scope>
    <source>
        <strain evidence="6 7">WN38</strain>
    </source>
</reference>
<dbReference type="Gene3D" id="3.40.50.2300">
    <property type="match status" value="1"/>
</dbReference>
<feature type="modified residue" description="4-aspartylphosphate" evidence="3">
    <location>
        <position position="53"/>
    </location>
</feature>
<dbReference type="SUPFAM" id="SSF52172">
    <property type="entry name" value="CheY-like"/>
    <property type="match status" value="1"/>
</dbReference>
<dbReference type="SMART" id="SM00421">
    <property type="entry name" value="HTH_LUXR"/>
    <property type="match status" value="1"/>
</dbReference>
<dbReference type="Pfam" id="PF00072">
    <property type="entry name" value="Response_reg"/>
    <property type="match status" value="1"/>
</dbReference>
<protein>
    <recommendedName>
        <fullName evidence="8">DNA-binding response regulator</fullName>
    </recommendedName>
</protein>
<dbReference type="PROSITE" id="PS50110">
    <property type="entry name" value="RESPONSE_REGULATORY"/>
    <property type="match status" value="1"/>
</dbReference>
<feature type="domain" description="Response regulatory" evidence="5">
    <location>
        <begin position="2"/>
        <end position="118"/>
    </location>
</feature>
<dbReference type="Pfam" id="PF00196">
    <property type="entry name" value="GerE"/>
    <property type="match status" value="1"/>
</dbReference>
<proteinExistence type="predicted"/>
<evidence type="ECO:0000259" key="4">
    <source>
        <dbReference type="PROSITE" id="PS50043"/>
    </source>
</evidence>
<evidence type="ECO:0000313" key="7">
    <source>
        <dbReference type="Proteomes" id="UP000247099"/>
    </source>
</evidence>
<dbReference type="Proteomes" id="UP000247099">
    <property type="component" value="Unassembled WGS sequence"/>
</dbReference>
<gene>
    <name evidence="6" type="ORF">DDZ13_12850</name>
</gene>
<comment type="caution">
    <text evidence="6">The sequence shown here is derived from an EMBL/GenBank/DDBJ whole genome shotgun (WGS) entry which is preliminary data.</text>
</comment>
<evidence type="ECO:0000259" key="5">
    <source>
        <dbReference type="PROSITE" id="PS50110"/>
    </source>
</evidence>
<dbReference type="OrthoDB" id="189116at2"/>
<keyword evidence="1 3" id="KW-0597">Phosphoprotein</keyword>
<dbReference type="InterPro" id="IPR058245">
    <property type="entry name" value="NreC/VraR/RcsB-like_REC"/>
</dbReference>
<dbReference type="GO" id="GO:0000160">
    <property type="term" value="P:phosphorelay signal transduction system"/>
    <property type="evidence" value="ECO:0007669"/>
    <property type="project" value="InterPro"/>
</dbReference>
<dbReference type="InterPro" id="IPR016032">
    <property type="entry name" value="Sig_transdc_resp-reg_C-effctor"/>
</dbReference>
<keyword evidence="2" id="KW-0238">DNA-binding</keyword>
<dbReference type="InterPro" id="IPR011006">
    <property type="entry name" value="CheY-like_superfamily"/>
</dbReference>
<dbReference type="PANTHER" id="PTHR43214:SF44">
    <property type="entry name" value="TWO-COMPONENT RESPONSE REGULATOR"/>
    <property type="match status" value="1"/>
</dbReference>
<dbReference type="RefSeq" id="WP_110131861.1">
    <property type="nucleotide sequence ID" value="NZ_QHJQ01000010.1"/>
</dbReference>
<dbReference type="CDD" id="cd06170">
    <property type="entry name" value="LuxR_C_like"/>
    <property type="match status" value="1"/>
</dbReference>
<dbReference type="SUPFAM" id="SSF46894">
    <property type="entry name" value="C-terminal effector domain of the bipartite response regulators"/>
    <property type="match status" value="1"/>
</dbReference>
<accession>A0A317ZDF2</accession>
<dbReference type="PRINTS" id="PR00038">
    <property type="entry name" value="HTHLUXR"/>
</dbReference>
<organism evidence="6 7">
    <name type="scientific">Coraliomargarita sinensis</name>
    <dbReference type="NCBI Taxonomy" id="2174842"/>
    <lineage>
        <taxon>Bacteria</taxon>
        <taxon>Pseudomonadati</taxon>
        <taxon>Verrucomicrobiota</taxon>
        <taxon>Opitutia</taxon>
        <taxon>Puniceicoccales</taxon>
        <taxon>Coraliomargaritaceae</taxon>
        <taxon>Coraliomargarita</taxon>
    </lineage>
</organism>
<keyword evidence="7" id="KW-1185">Reference proteome</keyword>
<dbReference type="GO" id="GO:0003677">
    <property type="term" value="F:DNA binding"/>
    <property type="evidence" value="ECO:0007669"/>
    <property type="project" value="UniProtKB-KW"/>
</dbReference>
<feature type="domain" description="HTH luxR-type" evidence="4">
    <location>
        <begin position="140"/>
        <end position="205"/>
    </location>
</feature>
<evidence type="ECO:0000256" key="2">
    <source>
        <dbReference type="ARBA" id="ARBA00023125"/>
    </source>
</evidence>
<evidence type="ECO:0000313" key="6">
    <source>
        <dbReference type="EMBL" id="PXA03305.1"/>
    </source>
</evidence>
<name>A0A317ZDF2_9BACT</name>
<sequence>MKALIVEDEEIVRELLESVALREFEFDVVKGEADGESAWKTFAAEPFHFVVLDLLLPKLDGLALARRMLEAVPEIRILALSSECDDYVVREVQRSGILGFVDKNEMSLEVLFEAYNEVSAGCVFHSPNVQDKILHLWQDPDAYYKLLSEKEFQIVRSVSMGESNEGIAKELGVSPLAVRRHKNIAMKKLGVSDEASLLRFALEKGIIKNKSGLNWTAGGHHQF</sequence>
<dbReference type="AlphaFoldDB" id="A0A317ZDF2"/>
<dbReference type="CDD" id="cd17535">
    <property type="entry name" value="REC_NarL-like"/>
    <property type="match status" value="1"/>
</dbReference>
<dbReference type="GO" id="GO:0006355">
    <property type="term" value="P:regulation of DNA-templated transcription"/>
    <property type="evidence" value="ECO:0007669"/>
    <property type="project" value="InterPro"/>
</dbReference>
<evidence type="ECO:0000256" key="1">
    <source>
        <dbReference type="ARBA" id="ARBA00022553"/>
    </source>
</evidence>
<dbReference type="PANTHER" id="PTHR43214">
    <property type="entry name" value="TWO-COMPONENT RESPONSE REGULATOR"/>
    <property type="match status" value="1"/>
</dbReference>
<dbReference type="EMBL" id="QHJQ01000010">
    <property type="protein sequence ID" value="PXA03305.1"/>
    <property type="molecule type" value="Genomic_DNA"/>
</dbReference>